<dbReference type="Gene3D" id="3.40.50.720">
    <property type="entry name" value="NAD(P)-binding Rossmann-like Domain"/>
    <property type="match status" value="1"/>
</dbReference>
<protein>
    <recommendedName>
        <fullName evidence="1">NAD-dependent epimerase/dehydratase domain-containing protein</fullName>
    </recommendedName>
</protein>
<dbReference type="EMBL" id="BARV01043885">
    <property type="protein sequence ID" value="GAI66987.1"/>
    <property type="molecule type" value="Genomic_DNA"/>
</dbReference>
<dbReference type="Pfam" id="PF01370">
    <property type="entry name" value="Epimerase"/>
    <property type="match status" value="1"/>
</dbReference>
<reference evidence="2" key="1">
    <citation type="journal article" date="2014" name="Front. Microbiol.">
        <title>High frequency of phylogenetically diverse reductive dehalogenase-homologous genes in deep subseafloor sedimentary metagenomes.</title>
        <authorList>
            <person name="Kawai M."/>
            <person name="Futagami T."/>
            <person name="Toyoda A."/>
            <person name="Takaki Y."/>
            <person name="Nishi S."/>
            <person name="Hori S."/>
            <person name="Arai W."/>
            <person name="Tsubouchi T."/>
            <person name="Morono Y."/>
            <person name="Uchiyama I."/>
            <person name="Ito T."/>
            <person name="Fujiyama A."/>
            <person name="Inagaki F."/>
            <person name="Takami H."/>
        </authorList>
    </citation>
    <scope>NUCLEOTIDE SEQUENCE</scope>
    <source>
        <strain evidence="2">Expedition CK06-06</strain>
    </source>
</reference>
<feature type="non-terminal residue" evidence="2">
    <location>
        <position position="74"/>
    </location>
</feature>
<evidence type="ECO:0000259" key="1">
    <source>
        <dbReference type="Pfam" id="PF01370"/>
    </source>
</evidence>
<dbReference type="SUPFAM" id="SSF51735">
    <property type="entry name" value="NAD(P)-binding Rossmann-fold domains"/>
    <property type="match status" value="1"/>
</dbReference>
<accession>X1QEU7</accession>
<evidence type="ECO:0000313" key="2">
    <source>
        <dbReference type="EMBL" id="GAI66987.1"/>
    </source>
</evidence>
<proteinExistence type="predicted"/>
<dbReference type="InterPro" id="IPR001509">
    <property type="entry name" value="Epimerase_deHydtase"/>
</dbReference>
<sequence>MLLTHIFHLATYYAVEHKPEEVSLMVDTNVLGTINLLEASKKFNVKLFANTSSCFVYQESKNKLRENSGLSPLN</sequence>
<gene>
    <name evidence="2" type="ORF">S06H3_65271</name>
</gene>
<name>X1QEU7_9ZZZZ</name>
<feature type="domain" description="NAD-dependent epimerase/dehydratase" evidence="1">
    <location>
        <begin position="4"/>
        <end position="71"/>
    </location>
</feature>
<dbReference type="AlphaFoldDB" id="X1QEU7"/>
<comment type="caution">
    <text evidence="2">The sequence shown here is derived from an EMBL/GenBank/DDBJ whole genome shotgun (WGS) entry which is preliminary data.</text>
</comment>
<organism evidence="2">
    <name type="scientific">marine sediment metagenome</name>
    <dbReference type="NCBI Taxonomy" id="412755"/>
    <lineage>
        <taxon>unclassified sequences</taxon>
        <taxon>metagenomes</taxon>
        <taxon>ecological metagenomes</taxon>
    </lineage>
</organism>
<dbReference type="InterPro" id="IPR036291">
    <property type="entry name" value="NAD(P)-bd_dom_sf"/>
</dbReference>